<keyword evidence="1" id="KW-0808">Transferase</keyword>
<dbReference type="InterPro" id="IPR000182">
    <property type="entry name" value="GNAT_dom"/>
</dbReference>
<protein>
    <submittedName>
        <fullName evidence="4">GNAT family N-acetyltransferase</fullName>
    </submittedName>
</protein>
<evidence type="ECO:0000256" key="2">
    <source>
        <dbReference type="ARBA" id="ARBA00023315"/>
    </source>
</evidence>
<dbReference type="CDD" id="cd04301">
    <property type="entry name" value="NAT_SF"/>
    <property type="match status" value="1"/>
</dbReference>
<dbReference type="RefSeq" id="WP_239678629.1">
    <property type="nucleotide sequence ID" value="NZ_CP070499.1"/>
</dbReference>
<dbReference type="PANTHER" id="PTHR43877:SF2">
    <property type="entry name" value="AMINOALKYLPHOSPHONATE N-ACETYLTRANSFERASE-RELATED"/>
    <property type="match status" value="1"/>
</dbReference>
<feature type="domain" description="N-acetyltransferase" evidence="3">
    <location>
        <begin position="3"/>
        <end position="170"/>
    </location>
</feature>
<evidence type="ECO:0000313" key="5">
    <source>
        <dbReference type="Proteomes" id="UP000662857"/>
    </source>
</evidence>
<dbReference type="PROSITE" id="PS51186">
    <property type="entry name" value="GNAT"/>
    <property type="match status" value="1"/>
</dbReference>
<dbReference type="Proteomes" id="UP000662857">
    <property type="component" value="Chromosome"/>
</dbReference>
<dbReference type="AlphaFoldDB" id="A0A895YEX8"/>
<dbReference type="SUPFAM" id="SSF55729">
    <property type="entry name" value="Acyl-CoA N-acyltransferases (Nat)"/>
    <property type="match status" value="1"/>
</dbReference>
<evidence type="ECO:0000259" key="3">
    <source>
        <dbReference type="PROSITE" id="PS51186"/>
    </source>
</evidence>
<evidence type="ECO:0000256" key="1">
    <source>
        <dbReference type="ARBA" id="ARBA00022679"/>
    </source>
</evidence>
<proteinExistence type="predicted"/>
<gene>
    <name evidence="4" type="ORF">JQS43_09100</name>
</gene>
<reference evidence="4" key="1">
    <citation type="submission" date="2021-02" db="EMBL/GenBank/DDBJ databases">
        <title>Natrosporangium hydrolyticum gen. nov., sp. nov, a haloalkaliphilic actinobacterium from a soda solonchak soil.</title>
        <authorList>
            <person name="Sorokin D.Y."/>
            <person name="Khijniak T.V."/>
            <person name="Zakharycheva A.P."/>
            <person name="Boueva O.V."/>
            <person name="Ariskina E.V."/>
            <person name="Hahnke R.L."/>
            <person name="Bunk B."/>
            <person name="Sproer C."/>
            <person name="Schumann P."/>
            <person name="Evtushenko L.I."/>
            <person name="Kublanov I.V."/>
        </authorList>
    </citation>
    <scope>NUCLEOTIDE SEQUENCE</scope>
    <source>
        <strain evidence="4">DSM 106523</strain>
    </source>
</reference>
<evidence type="ECO:0000313" key="4">
    <source>
        <dbReference type="EMBL" id="QSB16414.1"/>
    </source>
</evidence>
<sequence>MDYEVRRVTPADWLAFRELRLEALQDSPLAFTEQYAEARMRSDAQWRQRVTSAASGGEGCLLVAERDGRLVATVGGFVEQEITEQISVMVVGVYASPGHRGSGVAEPLLTGVVDWATAEAGAERIRLFVLAENERAQAFYRRCGFVATGGTMRYPPDPRYLELEMAYRASGSPSAPSPLLPPATG</sequence>
<dbReference type="Pfam" id="PF00583">
    <property type="entry name" value="Acetyltransf_1"/>
    <property type="match status" value="1"/>
</dbReference>
<keyword evidence="2" id="KW-0012">Acyltransferase</keyword>
<dbReference type="InterPro" id="IPR016181">
    <property type="entry name" value="Acyl_CoA_acyltransferase"/>
</dbReference>
<dbReference type="InterPro" id="IPR050832">
    <property type="entry name" value="Bact_Acetyltransf"/>
</dbReference>
<accession>A0A895YEX8</accession>
<dbReference type="GO" id="GO:0016747">
    <property type="term" value="F:acyltransferase activity, transferring groups other than amino-acyl groups"/>
    <property type="evidence" value="ECO:0007669"/>
    <property type="project" value="InterPro"/>
</dbReference>
<name>A0A895YEX8_9ACTN</name>
<dbReference type="KEGG" id="nhy:JQS43_09100"/>
<organism evidence="4 5">
    <name type="scientific">Natronosporangium hydrolyticum</name>
    <dbReference type="NCBI Taxonomy" id="2811111"/>
    <lineage>
        <taxon>Bacteria</taxon>
        <taxon>Bacillati</taxon>
        <taxon>Actinomycetota</taxon>
        <taxon>Actinomycetes</taxon>
        <taxon>Micromonosporales</taxon>
        <taxon>Micromonosporaceae</taxon>
        <taxon>Natronosporangium</taxon>
    </lineage>
</organism>
<dbReference type="Gene3D" id="3.40.630.30">
    <property type="match status" value="1"/>
</dbReference>
<dbReference type="EMBL" id="CP070499">
    <property type="protein sequence ID" value="QSB16414.1"/>
    <property type="molecule type" value="Genomic_DNA"/>
</dbReference>
<dbReference type="PANTHER" id="PTHR43877">
    <property type="entry name" value="AMINOALKYLPHOSPHONATE N-ACETYLTRANSFERASE-RELATED-RELATED"/>
    <property type="match status" value="1"/>
</dbReference>
<keyword evidence="5" id="KW-1185">Reference proteome</keyword>